<keyword evidence="10" id="KW-1185">Reference proteome</keyword>
<dbReference type="InterPro" id="IPR011598">
    <property type="entry name" value="bHLH_dom"/>
</dbReference>
<dbReference type="Proteomes" id="UP000018936">
    <property type="component" value="Unassembled WGS sequence"/>
</dbReference>
<accession>V8P706</accession>
<feature type="region of interest" description="Disordered" evidence="7">
    <location>
        <begin position="1"/>
        <end position="30"/>
    </location>
</feature>
<dbReference type="GO" id="GO:0000981">
    <property type="term" value="F:DNA-binding transcription factor activity, RNA polymerase II-specific"/>
    <property type="evidence" value="ECO:0007669"/>
    <property type="project" value="TreeGrafter"/>
</dbReference>
<dbReference type="GO" id="GO:0005634">
    <property type="term" value="C:nucleus"/>
    <property type="evidence" value="ECO:0007669"/>
    <property type="project" value="UniProtKB-SubCell"/>
</dbReference>
<name>V8P706_OPHHA</name>
<evidence type="ECO:0000256" key="4">
    <source>
        <dbReference type="ARBA" id="ARBA00023163"/>
    </source>
</evidence>
<reference evidence="9 10" key="1">
    <citation type="journal article" date="2013" name="Proc. Natl. Acad. Sci. U.S.A.">
        <title>The king cobra genome reveals dynamic gene evolution and adaptation in the snake venom system.</title>
        <authorList>
            <person name="Vonk F.J."/>
            <person name="Casewell N.R."/>
            <person name="Henkel C.V."/>
            <person name="Heimberg A.M."/>
            <person name="Jansen H.J."/>
            <person name="McCleary R.J."/>
            <person name="Kerkkamp H.M."/>
            <person name="Vos R.A."/>
            <person name="Guerreiro I."/>
            <person name="Calvete J.J."/>
            <person name="Wuster W."/>
            <person name="Woods A.E."/>
            <person name="Logan J.M."/>
            <person name="Harrison R.A."/>
            <person name="Castoe T.A."/>
            <person name="de Koning A.P."/>
            <person name="Pollock D.D."/>
            <person name="Yandell M."/>
            <person name="Calderon D."/>
            <person name="Renjifo C."/>
            <person name="Currier R.B."/>
            <person name="Salgado D."/>
            <person name="Pla D."/>
            <person name="Sanz L."/>
            <person name="Hyder A.S."/>
            <person name="Ribeiro J.M."/>
            <person name="Arntzen J.W."/>
            <person name="van den Thillart G.E."/>
            <person name="Boetzer M."/>
            <person name="Pirovano W."/>
            <person name="Dirks R.P."/>
            <person name="Spaink H.P."/>
            <person name="Duboule D."/>
            <person name="McGlinn E."/>
            <person name="Kini R.M."/>
            <person name="Richardson M.K."/>
        </authorList>
    </citation>
    <scope>NUCLEOTIDE SEQUENCE</scope>
    <source>
        <tissue evidence="9">Blood</tissue>
    </source>
</reference>
<keyword evidence="6" id="KW-0175">Coiled coil</keyword>
<dbReference type="GO" id="GO:0000978">
    <property type="term" value="F:RNA polymerase II cis-regulatory region sequence-specific DNA binding"/>
    <property type="evidence" value="ECO:0007669"/>
    <property type="project" value="TreeGrafter"/>
</dbReference>
<dbReference type="GO" id="GO:0046983">
    <property type="term" value="F:protein dimerization activity"/>
    <property type="evidence" value="ECO:0007669"/>
    <property type="project" value="InterPro"/>
</dbReference>
<organism evidence="9 10">
    <name type="scientific">Ophiophagus hannah</name>
    <name type="common">King cobra</name>
    <name type="synonym">Naja hannah</name>
    <dbReference type="NCBI Taxonomy" id="8665"/>
    <lineage>
        <taxon>Eukaryota</taxon>
        <taxon>Metazoa</taxon>
        <taxon>Chordata</taxon>
        <taxon>Craniata</taxon>
        <taxon>Vertebrata</taxon>
        <taxon>Euteleostomi</taxon>
        <taxon>Lepidosauria</taxon>
        <taxon>Squamata</taxon>
        <taxon>Bifurcata</taxon>
        <taxon>Unidentata</taxon>
        <taxon>Episquamata</taxon>
        <taxon>Toxicofera</taxon>
        <taxon>Serpentes</taxon>
        <taxon>Colubroidea</taxon>
        <taxon>Elapidae</taxon>
        <taxon>Elapinae</taxon>
        <taxon>Ophiophagus</taxon>
    </lineage>
</organism>
<evidence type="ECO:0000256" key="2">
    <source>
        <dbReference type="ARBA" id="ARBA00023015"/>
    </source>
</evidence>
<dbReference type="PANTHER" id="PTHR15741">
    <property type="entry name" value="BASIC HELIX-LOOP-HELIX ZIP TRANSCRIPTION FACTOR"/>
    <property type="match status" value="1"/>
</dbReference>
<feature type="domain" description="BHLH" evidence="8">
    <location>
        <begin position="530"/>
        <end position="584"/>
    </location>
</feature>
<keyword evidence="5" id="KW-0539">Nucleus</keyword>
<keyword evidence="2" id="KW-0805">Transcription regulation</keyword>
<evidence type="ECO:0000256" key="5">
    <source>
        <dbReference type="ARBA" id="ARBA00023242"/>
    </source>
</evidence>
<comment type="subcellular location">
    <subcellularLocation>
        <location evidence="1">Nucleus</location>
    </subcellularLocation>
</comment>
<dbReference type="InterPro" id="IPR036638">
    <property type="entry name" value="HLH_DNA-bd_sf"/>
</dbReference>
<evidence type="ECO:0000256" key="6">
    <source>
        <dbReference type="SAM" id="Coils"/>
    </source>
</evidence>
<feature type="coiled-coil region" evidence="6">
    <location>
        <begin position="581"/>
        <end position="615"/>
    </location>
</feature>
<keyword evidence="3" id="KW-0238">DNA-binding</keyword>
<evidence type="ECO:0000313" key="10">
    <source>
        <dbReference type="Proteomes" id="UP000018936"/>
    </source>
</evidence>
<dbReference type="OrthoDB" id="6022628at2759"/>
<dbReference type="SUPFAM" id="SSF47459">
    <property type="entry name" value="HLH, helix-loop-helix DNA-binding domain"/>
    <property type="match status" value="1"/>
</dbReference>
<dbReference type="InterPro" id="IPR052207">
    <property type="entry name" value="Max-like/E-box_TFs"/>
</dbReference>
<evidence type="ECO:0000256" key="7">
    <source>
        <dbReference type="SAM" id="MobiDB-lite"/>
    </source>
</evidence>
<dbReference type="AlphaFoldDB" id="V8P706"/>
<dbReference type="SMART" id="SM00353">
    <property type="entry name" value="HLH"/>
    <property type="match status" value="1"/>
</dbReference>
<keyword evidence="4" id="KW-0804">Transcription</keyword>
<evidence type="ECO:0000256" key="3">
    <source>
        <dbReference type="ARBA" id="ARBA00023125"/>
    </source>
</evidence>
<evidence type="ECO:0000256" key="1">
    <source>
        <dbReference type="ARBA" id="ARBA00004123"/>
    </source>
</evidence>
<proteinExistence type="predicted"/>
<comment type="caution">
    <text evidence="9">The sequence shown here is derived from an EMBL/GenBank/DDBJ whole genome shotgun (WGS) entry which is preliminary data.</text>
</comment>
<dbReference type="PROSITE" id="PS50888">
    <property type="entry name" value="BHLH"/>
    <property type="match status" value="1"/>
</dbReference>
<dbReference type="Pfam" id="PF00010">
    <property type="entry name" value="HLH"/>
    <property type="match status" value="1"/>
</dbReference>
<feature type="non-terminal residue" evidence="9">
    <location>
        <position position="1"/>
    </location>
</feature>
<dbReference type="Gene3D" id="4.10.280.10">
    <property type="entry name" value="Helix-loop-helix DNA-binding domain"/>
    <property type="match status" value="1"/>
</dbReference>
<protein>
    <submittedName>
        <fullName evidence="9">MLX-interacting protein</fullName>
    </submittedName>
</protein>
<gene>
    <name evidence="9" type="primary">MLXIP</name>
    <name evidence="9" type="ORF">L345_04398</name>
</gene>
<evidence type="ECO:0000259" key="8">
    <source>
        <dbReference type="PROSITE" id="PS50888"/>
    </source>
</evidence>
<dbReference type="EMBL" id="AZIM01000693">
    <property type="protein sequence ID" value="ETE69798.1"/>
    <property type="molecule type" value="Genomic_DNA"/>
</dbReference>
<sequence length="720" mass="78994">MSRSQIIHSGHFMVSEPHAESDPDPDLGSEEAISSADRAVRLGLQSCADERVRGAGALGKTAAGKAESAAQPGFGAPYDFDTVNQGTCQIYRYGPRSSGALNIDASLTKLFECMTLAYRYTRYYRSFFGFFFIFSGKIVSPKWKTFKGLKLLQRDKIRLNNAIWRAWYLQYVEKRQNPVCSFVTPLECSDIEQHRKPEAVIMEGKYWKRQAGVVIREYHKWRTFFHIQEQKKFDKPICDPSQAFTSPILCWNLCVSPPPPPYFVQEVSDAISEVELNIETATGGPMELDPLHDLDVLLDTMVSSRNPYGGPNLRGLGEKSLYALYTMVPAPLPDATALDQDASDLPPVAPHAKELSPLGDPLLDVELPTPLTGQQIFLPFFPTSPPRISPPPAHPILHLQPQTTFVFSVVTNTGLEKTLPSSPAGSFVMPNCGSTTKGGGVRQLQRIAPAPSPTHHQPATPQASFTPLPTAGLVPLPLTSATKSAQICSTSKFPADVLLRSVSITKELSPVPVSAAALLDTECNCPLQGSCRSSFTSADCARRMIISSGFNTLASLVLSGSDQTSTKLSKALLLQKSVAYVGRLQQERRQNQEMAERLRGEIEELSTAIDKFQRQLPPNGAPVLPPQSNQASELYEEYFSVIIKPLFESYTTMVNTGNIKDFCQSVMNWLEQHCTLPILRPAISGSLLQLSKITSVLTQPSHLPGQALRAVSSPQCKSNN</sequence>
<evidence type="ECO:0000313" key="9">
    <source>
        <dbReference type="EMBL" id="ETE69798.1"/>
    </source>
</evidence>
<dbReference type="PANTHER" id="PTHR15741:SF14">
    <property type="entry name" value="CARBOHYDRATE-RESPONSIVE ELEMENT-BINDING PROTEIN"/>
    <property type="match status" value="1"/>
</dbReference>